<dbReference type="EMBL" id="MT144156">
    <property type="protein sequence ID" value="QJA49809.1"/>
    <property type="molecule type" value="Genomic_DNA"/>
</dbReference>
<dbReference type="EMBL" id="MT141441">
    <property type="protein sequence ID" value="QJA61442.1"/>
    <property type="molecule type" value="Genomic_DNA"/>
</dbReference>
<reference evidence="1" key="1">
    <citation type="submission" date="2020-03" db="EMBL/GenBank/DDBJ databases">
        <title>The deep terrestrial virosphere.</title>
        <authorList>
            <person name="Holmfeldt K."/>
            <person name="Nilsson E."/>
            <person name="Simone D."/>
            <person name="Lopez-Fernandez M."/>
            <person name="Wu X."/>
            <person name="de Brujin I."/>
            <person name="Lundin D."/>
            <person name="Andersson A."/>
            <person name="Bertilsson S."/>
            <person name="Dopson M."/>
        </authorList>
    </citation>
    <scope>NUCLEOTIDE SEQUENCE</scope>
    <source>
        <strain evidence="3">MM415A00525</strain>
        <strain evidence="2">MM415B00946</strain>
        <strain evidence="1">TM448A01495</strain>
        <strain evidence="4">TM448B00765</strain>
    </source>
</reference>
<dbReference type="AlphaFoldDB" id="A0A6H1ZQP8"/>
<accession>A0A6H1ZQP8</accession>
<gene>
    <name evidence="3" type="ORF">MM415A00525_0018</name>
    <name evidence="2" type="ORF">MM415B00946_0035</name>
    <name evidence="1" type="ORF">TM448A01495_0017</name>
    <name evidence="4" type="ORF">TM448B00765_0032</name>
</gene>
<protein>
    <submittedName>
        <fullName evidence="1">Uncharacterized protein</fullName>
    </submittedName>
</protein>
<evidence type="ECO:0000313" key="3">
    <source>
        <dbReference type="EMBL" id="QJA81515.1"/>
    </source>
</evidence>
<evidence type="ECO:0000313" key="1">
    <source>
        <dbReference type="EMBL" id="QJA49809.1"/>
    </source>
</evidence>
<organism evidence="1">
    <name type="scientific">viral metagenome</name>
    <dbReference type="NCBI Taxonomy" id="1070528"/>
    <lineage>
        <taxon>unclassified sequences</taxon>
        <taxon>metagenomes</taxon>
        <taxon>organismal metagenomes</taxon>
    </lineage>
</organism>
<proteinExistence type="predicted"/>
<dbReference type="EMBL" id="MT142462">
    <property type="protein sequence ID" value="QJA81515.1"/>
    <property type="molecule type" value="Genomic_DNA"/>
</dbReference>
<sequence>MEKLIVNLVFYERVKNSVRYKATGQDPAMTSVYIMNTAILPDPPIKIKITIEEA</sequence>
<dbReference type="EMBL" id="MT144655">
    <property type="protein sequence ID" value="QJH96560.1"/>
    <property type="molecule type" value="Genomic_DNA"/>
</dbReference>
<evidence type="ECO:0000313" key="4">
    <source>
        <dbReference type="EMBL" id="QJH96560.1"/>
    </source>
</evidence>
<evidence type="ECO:0000313" key="2">
    <source>
        <dbReference type="EMBL" id="QJA61442.1"/>
    </source>
</evidence>
<name>A0A6H1ZQP8_9ZZZZ</name>